<dbReference type="InterPro" id="IPR001841">
    <property type="entry name" value="Znf_RING"/>
</dbReference>
<evidence type="ECO:0000313" key="8">
    <source>
        <dbReference type="Proteomes" id="UP000826656"/>
    </source>
</evidence>
<evidence type="ECO:0000256" key="5">
    <source>
        <dbReference type="SAM" id="MobiDB-lite"/>
    </source>
</evidence>
<feature type="region of interest" description="Disordered" evidence="5">
    <location>
        <begin position="1"/>
        <end position="43"/>
    </location>
</feature>
<dbReference type="Gene3D" id="1.10.533.10">
    <property type="entry name" value="Death Domain, Fas"/>
    <property type="match status" value="1"/>
</dbReference>
<comment type="caution">
    <text evidence="7">The sequence shown here is derived from an EMBL/GenBank/DDBJ whole genome shotgun (WGS) entry which is preliminary data.</text>
</comment>
<dbReference type="Pfam" id="PF13920">
    <property type="entry name" value="zf-C3HC4_3"/>
    <property type="match status" value="1"/>
</dbReference>
<sequence>MVGREGGRRGKKEKKAAKDRVYERERQGKRKERKISSTSESCDCITNTNTNTNTQYQRQNQQMESNMFGEGSSGNGLFPASLEGNRFQYNVATLPQLQLFGDVTVGCSGYPISHTVNDHPSAALRPTKRARDVEPNYSQQKLQISLNNNFGQNEVDQAGSILNPITVSTGLRLSYEEKERNSSVTSAPENMKAALPARLPIDSGFKYEIDRQREEFDHYMKVQSLGTSDSSLVTQEDNMMKGMRELVHRQTVSLLNSLQKEVSRKLYEKDVEIDNMNRKNRELGERIRQITVEAQSWHYRAKYNESVVNALKSNIQQAMAHGSMQAKEGCGDSEVNDAASSTNYHLASGSHDQVPNIHQLKCCRACKSKEANVLLVPCRHLCLCKECEVFIDSCPVCQVMKTASVQVYMS</sequence>
<evidence type="ECO:0000256" key="2">
    <source>
        <dbReference type="ARBA" id="ARBA00022771"/>
    </source>
</evidence>
<proteinExistence type="predicted"/>
<evidence type="ECO:0000256" key="4">
    <source>
        <dbReference type="PROSITE-ProRule" id="PRU00175"/>
    </source>
</evidence>
<evidence type="ECO:0000313" key="7">
    <source>
        <dbReference type="EMBL" id="KAH0763842.1"/>
    </source>
</evidence>
<evidence type="ECO:0000256" key="3">
    <source>
        <dbReference type="ARBA" id="ARBA00022833"/>
    </source>
</evidence>
<gene>
    <name evidence="7" type="ORF">KY290_019915</name>
</gene>
<keyword evidence="8" id="KW-1185">Reference proteome</keyword>
<reference evidence="7 8" key="1">
    <citation type="journal article" date="2021" name="bioRxiv">
        <title>Chromosome-scale and haplotype-resolved genome assembly of a tetraploid potato cultivar.</title>
        <authorList>
            <person name="Sun H."/>
            <person name="Jiao W.-B."/>
            <person name="Krause K."/>
            <person name="Campoy J.A."/>
            <person name="Goel M."/>
            <person name="Folz-Donahue K."/>
            <person name="Kukat C."/>
            <person name="Huettel B."/>
            <person name="Schneeberger K."/>
        </authorList>
    </citation>
    <scope>NUCLEOTIDE SEQUENCE [LARGE SCALE GENOMIC DNA]</scope>
    <source>
        <strain evidence="7">SolTubOtavaFocal</strain>
        <tissue evidence="7">Leaves</tissue>
    </source>
</reference>
<keyword evidence="3" id="KW-0862">Zinc</keyword>
<dbReference type="CDD" id="cd16649">
    <property type="entry name" value="mRING-HC-C3HC5_CGRF1-like"/>
    <property type="match status" value="1"/>
</dbReference>
<evidence type="ECO:0000259" key="6">
    <source>
        <dbReference type="PROSITE" id="PS50089"/>
    </source>
</evidence>
<feature type="compositionally biased region" description="Basic and acidic residues" evidence="5">
    <location>
        <begin position="16"/>
        <end position="26"/>
    </location>
</feature>
<dbReference type="PANTHER" id="PTHR42647:SF50">
    <property type="entry name" value="BOI-RELATED E3 UBIQUITIN-PROTEIN LIGASE 1-LIKE ISOFORM X1"/>
    <property type="match status" value="1"/>
</dbReference>
<protein>
    <recommendedName>
        <fullName evidence="6">RING-type domain-containing protein</fullName>
    </recommendedName>
</protein>
<dbReference type="PROSITE" id="PS50089">
    <property type="entry name" value="ZF_RING_2"/>
    <property type="match status" value="1"/>
</dbReference>
<keyword evidence="2 4" id="KW-0863">Zinc-finger</keyword>
<name>A0ABQ7VIG2_SOLTU</name>
<dbReference type="Proteomes" id="UP000826656">
    <property type="component" value="Unassembled WGS sequence"/>
</dbReference>
<dbReference type="Gene3D" id="1.10.1170.10">
    <property type="entry name" value="Inhibitor Of Apoptosis Protein (2mihbC-IAP-1), Chain A"/>
    <property type="match status" value="1"/>
</dbReference>
<accession>A0ABQ7VIG2</accession>
<dbReference type="PANTHER" id="PTHR42647">
    <property type="entry name" value="SBP (S-RIBONUCLEASE BINDING PROTEIN) FAMILY PROTEIN"/>
    <property type="match status" value="1"/>
</dbReference>
<keyword evidence="1" id="KW-0479">Metal-binding</keyword>
<dbReference type="InterPro" id="IPR011029">
    <property type="entry name" value="DEATH-like_dom_sf"/>
</dbReference>
<organism evidence="7 8">
    <name type="scientific">Solanum tuberosum</name>
    <name type="common">Potato</name>
    <dbReference type="NCBI Taxonomy" id="4113"/>
    <lineage>
        <taxon>Eukaryota</taxon>
        <taxon>Viridiplantae</taxon>
        <taxon>Streptophyta</taxon>
        <taxon>Embryophyta</taxon>
        <taxon>Tracheophyta</taxon>
        <taxon>Spermatophyta</taxon>
        <taxon>Magnoliopsida</taxon>
        <taxon>eudicotyledons</taxon>
        <taxon>Gunneridae</taxon>
        <taxon>Pentapetalae</taxon>
        <taxon>asterids</taxon>
        <taxon>lamiids</taxon>
        <taxon>Solanales</taxon>
        <taxon>Solanaceae</taxon>
        <taxon>Solanoideae</taxon>
        <taxon>Solaneae</taxon>
        <taxon>Solanum</taxon>
    </lineage>
</organism>
<feature type="domain" description="RING-type" evidence="6">
    <location>
        <begin position="363"/>
        <end position="398"/>
    </location>
</feature>
<evidence type="ECO:0000256" key="1">
    <source>
        <dbReference type="ARBA" id="ARBA00022723"/>
    </source>
</evidence>
<dbReference type="EMBL" id="JAIVGD010000013">
    <property type="protein sequence ID" value="KAH0763842.1"/>
    <property type="molecule type" value="Genomic_DNA"/>
</dbReference>